<evidence type="ECO:0000256" key="7">
    <source>
        <dbReference type="PIRSR" id="PIRSR600175-2"/>
    </source>
</evidence>
<dbReference type="EnsemblMetazoa" id="G24857.11">
    <property type="protein sequence ID" value="G24857.11:cds"/>
    <property type="gene ID" value="G24857"/>
</dbReference>
<dbReference type="PROSITE" id="PS50267">
    <property type="entry name" value="NA_NEUROTRAN_SYMP_3"/>
    <property type="match status" value="1"/>
</dbReference>
<feature type="compositionally biased region" description="Polar residues" evidence="9">
    <location>
        <begin position="691"/>
        <end position="704"/>
    </location>
</feature>
<feature type="disulfide bond" evidence="7">
    <location>
        <begin position="145"/>
        <end position="154"/>
    </location>
</feature>
<feature type="transmembrane region" description="Helical" evidence="10">
    <location>
        <begin position="535"/>
        <end position="553"/>
    </location>
</feature>
<feature type="transmembrane region" description="Helical" evidence="10">
    <location>
        <begin position="453"/>
        <end position="469"/>
    </location>
</feature>
<evidence type="ECO:0000256" key="8">
    <source>
        <dbReference type="RuleBase" id="RU003732"/>
    </source>
</evidence>
<dbReference type="PANTHER" id="PTHR11616">
    <property type="entry name" value="SODIUM/CHLORIDE DEPENDENT TRANSPORTER"/>
    <property type="match status" value="1"/>
</dbReference>
<evidence type="ECO:0000313" key="11">
    <source>
        <dbReference type="EnsemblMetazoa" id="G24857.11:cds"/>
    </source>
</evidence>
<evidence type="ECO:0000256" key="2">
    <source>
        <dbReference type="ARBA" id="ARBA00022448"/>
    </source>
</evidence>
<feature type="transmembrane region" description="Helical" evidence="10">
    <location>
        <begin position="574"/>
        <end position="593"/>
    </location>
</feature>
<feature type="transmembrane region" description="Helical" evidence="10">
    <location>
        <begin position="279"/>
        <end position="303"/>
    </location>
</feature>
<evidence type="ECO:0000256" key="3">
    <source>
        <dbReference type="ARBA" id="ARBA00022692"/>
    </source>
</evidence>
<feature type="binding site" evidence="6">
    <location>
        <position position="471"/>
    </location>
    <ligand>
        <name>Na(+)</name>
        <dbReference type="ChEBI" id="CHEBI:29101"/>
        <label>1</label>
    </ligand>
</feature>
<feature type="transmembrane region" description="Helical" evidence="10">
    <location>
        <begin position="613"/>
        <end position="635"/>
    </location>
</feature>
<dbReference type="Pfam" id="PF00209">
    <property type="entry name" value="SNF"/>
    <property type="match status" value="1"/>
</dbReference>
<accession>A0A8W8KW65</accession>
<evidence type="ECO:0000256" key="4">
    <source>
        <dbReference type="ARBA" id="ARBA00022989"/>
    </source>
</evidence>
<dbReference type="InterPro" id="IPR037272">
    <property type="entry name" value="SNS_sf"/>
</dbReference>
<dbReference type="GO" id="GO:0046872">
    <property type="term" value="F:metal ion binding"/>
    <property type="evidence" value="ECO:0007669"/>
    <property type="project" value="UniProtKB-KW"/>
</dbReference>
<keyword evidence="8" id="KW-0769">Symport</keyword>
<dbReference type="GO" id="GO:0005886">
    <property type="term" value="C:plasma membrane"/>
    <property type="evidence" value="ECO:0007669"/>
    <property type="project" value="TreeGrafter"/>
</dbReference>
<keyword evidence="2 8" id="KW-0813">Transport</keyword>
<feature type="binding site" evidence="6">
    <location>
        <position position="43"/>
    </location>
    <ligand>
        <name>Na(+)</name>
        <dbReference type="ChEBI" id="CHEBI:29101"/>
        <label>1</label>
    </ligand>
</feature>
<feature type="compositionally biased region" description="Basic and acidic residues" evidence="9">
    <location>
        <begin position="659"/>
        <end position="676"/>
    </location>
</feature>
<feature type="binding site" evidence="6">
    <location>
        <position position="402"/>
    </location>
    <ligand>
        <name>Na(+)</name>
        <dbReference type="ChEBI" id="CHEBI:29101"/>
        <label>1</label>
    </ligand>
</feature>
<feature type="binding site" evidence="6">
    <location>
        <position position="470"/>
    </location>
    <ligand>
        <name>Na(+)</name>
        <dbReference type="ChEBI" id="CHEBI:29101"/>
        <label>1</label>
    </ligand>
</feature>
<dbReference type="Proteomes" id="UP000005408">
    <property type="component" value="Unassembled WGS sequence"/>
</dbReference>
<feature type="transmembrane region" description="Helical" evidence="10">
    <location>
        <begin position="396"/>
        <end position="418"/>
    </location>
</feature>
<keyword evidence="7" id="KW-1015">Disulfide bond</keyword>
<dbReference type="InterPro" id="IPR000175">
    <property type="entry name" value="Na/ntran_symport"/>
</dbReference>
<keyword evidence="5 10" id="KW-0472">Membrane</keyword>
<feature type="transmembrane region" description="Helical" evidence="10">
    <location>
        <begin position="499"/>
        <end position="523"/>
    </location>
</feature>
<evidence type="ECO:0000256" key="10">
    <source>
        <dbReference type="SAM" id="Phobius"/>
    </source>
</evidence>
<evidence type="ECO:0000256" key="5">
    <source>
        <dbReference type="ARBA" id="ARBA00023136"/>
    </source>
</evidence>
<evidence type="ECO:0000256" key="6">
    <source>
        <dbReference type="PIRSR" id="PIRSR600175-1"/>
    </source>
</evidence>
<feature type="binding site" evidence="6">
    <location>
        <position position="47"/>
    </location>
    <ligand>
        <name>Na(+)</name>
        <dbReference type="ChEBI" id="CHEBI:29101"/>
        <label>1</label>
    </ligand>
</feature>
<keyword evidence="3 8" id="KW-0812">Transmembrane</keyword>
<dbReference type="GO" id="GO:0005332">
    <property type="term" value="F:gamma-aminobutyric acid:sodium:chloride symporter activity"/>
    <property type="evidence" value="ECO:0007669"/>
    <property type="project" value="TreeGrafter"/>
</dbReference>
<feature type="region of interest" description="Disordered" evidence="9">
    <location>
        <begin position="659"/>
        <end position="704"/>
    </location>
</feature>
<dbReference type="AlphaFoldDB" id="A0A8W8KW65"/>
<feature type="transmembrane region" description="Helical" evidence="10">
    <location>
        <begin position="323"/>
        <end position="347"/>
    </location>
</feature>
<dbReference type="SUPFAM" id="SSF161070">
    <property type="entry name" value="SNF-like"/>
    <property type="match status" value="2"/>
</dbReference>
<feature type="transmembrane region" description="Helical" evidence="10">
    <location>
        <begin position="240"/>
        <end position="259"/>
    </location>
</feature>
<feature type="binding site" evidence="6">
    <location>
        <position position="467"/>
    </location>
    <ligand>
        <name>Na(+)</name>
        <dbReference type="ChEBI" id="CHEBI:29101"/>
        <label>1</label>
    </ligand>
</feature>
<feature type="binding site" evidence="6">
    <location>
        <position position="370"/>
    </location>
    <ligand>
        <name>Na(+)</name>
        <dbReference type="ChEBI" id="CHEBI:29101"/>
        <label>1</label>
    </ligand>
</feature>
<feature type="transmembrane region" description="Helical" evidence="10">
    <location>
        <begin position="359"/>
        <end position="384"/>
    </location>
</feature>
<dbReference type="PANTHER" id="PTHR11616:SF325">
    <property type="entry name" value="TRANSPORTER"/>
    <property type="match status" value="1"/>
</dbReference>
<name>A0A8W8KW65_MAGGI</name>
<feature type="transmembrane region" description="Helical" evidence="10">
    <location>
        <begin position="102"/>
        <end position="130"/>
    </location>
</feature>
<feature type="transmembrane region" description="Helical" evidence="10">
    <location>
        <begin position="61"/>
        <end position="81"/>
    </location>
</feature>
<dbReference type="PRINTS" id="PR00176">
    <property type="entry name" value="NANEUSMPORT"/>
</dbReference>
<evidence type="ECO:0000256" key="1">
    <source>
        <dbReference type="ARBA" id="ARBA00004141"/>
    </source>
</evidence>
<organism evidence="11 12">
    <name type="scientific">Magallana gigas</name>
    <name type="common">Pacific oyster</name>
    <name type="synonym">Crassostrea gigas</name>
    <dbReference type="NCBI Taxonomy" id="29159"/>
    <lineage>
        <taxon>Eukaryota</taxon>
        <taxon>Metazoa</taxon>
        <taxon>Spiralia</taxon>
        <taxon>Lophotrochozoa</taxon>
        <taxon>Mollusca</taxon>
        <taxon>Bivalvia</taxon>
        <taxon>Autobranchia</taxon>
        <taxon>Pteriomorphia</taxon>
        <taxon>Ostreida</taxon>
        <taxon>Ostreoidea</taxon>
        <taxon>Ostreidae</taxon>
        <taxon>Magallana</taxon>
    </lineage>
</organism>
<keyword evidence="6" id="KW-0479">Metal-binding</keyword>
<keyword evidence="4 10" id="KW-1133">Transmembrane helix</keyword>
<evidence type="ECO:0000313" key="12">
    <source>
        <dbReference type="Proteomes" id="UP000005408"/>
    </source>
</evidence>
<protein>
    <recommendedName>
        <fullName evidence="8">Transporter</fullName>
    </recommendedName>
</protein>
<keyword evidence="6" id="KW-0915">Sodium</keyword>
<comment type="similarity">
    <text evidence="8">Belongs to the sodium:neurotransmitter symporter (SNF) (TC 2.A.22) family.</text>
</comment>
<comment type="subcellular location">
    <subcellularLocation>
        <location evidence="1">Membrane</location>
        <topology evidence="1">Multi-pass membrane protein</topology>
    </subcellularLocation>
</comment>
<sequence length="704" mass="79294">MGKDKKSNGVDMEIQEEHADGVRKRETWTNKIDFLLACIGFSVGLGNVWRFPYLCYKNGGGAFLIPYFILVIIGGVPLFFLECSVGQFMGVSGFRAWSICPLFQGIGISSTIVVFFLNCYYNIILCWSFYYMFSSFALELPWVSCGNSWNSKYCTDFSSEAAESPFVKNISSMGNFQKLVCSNATETYYAIFNESGTIRNESYSTACVPSHLRLDSVQEFWENKVLNISDGIEPENMGEIKWDLALTLLFAWVVVYCCICKGIKSSGKVMYITATSPYLFMLALLIRNCLLPGARTGILFYLTPDWSRLNDLEVMYVTATSPYLFMAALLIRNALLPGSLNGVIFYLKPDLSKLNDMEVWVDAGTQIFFSYSIAIGALTALGSYNKFNHNSYRDCIIFACANSGTSFFAGFIIFTILGHMAEVQGVDIKDVAAGGPGLAFIAYPKAVSLMPGAPIWAILFFLMLILLGLDSQFVGVEGVISAVVDQWPNLLRRGYRKEIFIGIVCILNFFIGLSMVSRGGMYVFQLFDYYSGSKIILFIAFFECIAIAWIYGVRRFYDNLEMMLGFRINPYMMVSWTVLSPIFCMCVFIMSVVNYSELDYKRPTKPLYKFPTWAVGIGWGMAAFAAIWIPLMILYRFYERGISRETITYLITPQGLKDHQLRPQDKKEGTSADKYRTSNPPPYQEKGTANEGFQSNSTLDNTKL</sequence>
<keyword evidence="12" id="KW-1185">Reference proteome</keyword>
<feature type="binding site" evidence="6">
    <location>
        <position position="40"/>
    </location>
    <ligand>
        <name>Na(+)</name>
        <dbReference type="ChEBI" id="CHEBI:29101"/>
        <label>1</label>
    </ligand>
</feature>
<reference evidence="11" key="1">
    <citation type="submission" date="2022-08" db="UniProtKB">
        <authorList>
            <consortium name="EnsemblMetazoa"/>
        </authorList>
    </citation>
    <scope>IDENTIFICATION</scope>
    <source>
        <strain evidence="11">05x7-T-G4-1.051#20</strain>
    </source>
</reference>
<feature type="transmembrane region" description="Helical" evidence="10">
    <location>
        <begin position="32"/>
        <end position="49"/>
    </location>
</feature>
<proteinExistence type="inferred from homology"/>
<evidence type="ECO:0000256" key="9">
    <source>
        <dbReference type="SAM" id="MobiDB-lite"/>
    </source>
</evidence>
<dbReference type="PROSITE" id="PS00610">
    <property type="entry name" value="NA_NEUROTRAN_SYMP_1"/>
    <property type="match status" value="1"/>
</dbReference>